<comment type="caution">
    <text evidence="2">The sequence shown here is derived from an EMBL/GenBank/DDBJ whole genome shotgun (WGS) entry which is preliminary data.</text>
</comment>
<evidence type="ECO:0000313" key="3">
    <source>
        <dbReference type="Proteomes" id="UP000282574"/>
    </source>
</evidence>
<dbReference type="AlphaFoldDB" id="A0AB37UCV7"/>
<keyword evidence="1" id="KW-0812">Transmembrane</keyword>
<organism evidence="2 3">
    <name type="scientific">Chroococcidiopsis cubana SAG 39.79</name>
    <dbReference type="NCBI Taxonomy" id="388085"/>
    <lineage>
        <taxon>Bacteria</taxon>
        <taxon>Bacillati</taxon>
        <taxon>Cyanobacteriota</taxon>
        <taxon>Cyanophyceae</taxon>
        <taxon>Chroococcidiopsidales</taxon>
        <taxon>Chroococcidiopsidaceae</taxon>
        <taxon>Chroococcidiopsis</taxon>
    </lineage>
</organism>
<keyword evidence="1" id="KW-1133">Transmembrane helix</keyword>
<feature type="transmembrane region" description="Helical" evidence="1">
    <location>
        <begin position="15"/>
        <end position="38"/>
    </location>
</feature>
<sequence length="65" mass="6395">MRGASTRINSVTSGIFTGIAAGLTGVVANAAATAVGFINQLGASIIKAGADAEKSSLVLLCKLVF</sequence>
<proteinExistence type="predicted"/>
<gene>
    <name evidence="2" type="ORF">DSM107010_55260</name>
</gene>
<keyword evidence="1" id="KW-0472">Membrane</keyword>
<evidence type="ECO:0000313" key="2">
    <source>
        <dbReference type="EMBL" id="RUT05373.1"/>
    </source>
</evidence>
<name>A0AB37UCV7_9CYAN</name>
<accession>A0AB37UCV7</accession>
<protein>
    <submittedName>
        <fullName evidence="2">Uncharacterized protein</fullName>
    </submittedName>
</protein>
<reference evidence="2 3" key="1">
    <citation type="journal article" date="2019" name="Genome Biol. Evol.">
        <title>Day and night: Metabolic profiles and evolutionary relationships of six axenic non-marine cyanobacteria.</title>
        <authorList>
            <person name="Will S.E."/>
            <person name="Henke P."/>
            <person name="Boedeker C."/>
            <person name="Huang S."/>
            <person name="Brinkmann H."/>
            <person name="Rohde M."/>
            <person name="Jarek M."/>
            <person name="Friedl T."/>
            <person name="Seufert S."/>
            <person name="Schumacher M."/>
            <person name="Overmann J."/>
            <person name="Neumann-Schaal M."/>
            <person name="Petersen J."/>
        </authorList>
    </citation>
    <scope>NUCLEOTIDE SEQUENCE [LARGE SCALE GENOMIC DNA]</scope>
    <source>
        <strain evidence="2 3">SAG 39.79</strain>
    </source>
</reference>
<evidence type="ECO:0000256" key="1">
    <source>
        <dbReference type="SAM" id="Phobius"/>
    </source>
</evidence>
<dbReference type="Proteomes" id="UP000282574">
    <property type="component" value="Unassembled WGS sequence"/>
</dbReference>
<keyword evidence="3" id="KW-1185">Reference proteome</keyword>
<dbReference type="EMBL" id="RSCK01000077">
    <property type="protein sequence ID" value="RUT05373.1"/>
    <property type="molecule type" value="Genomic_DNA"/>
</dbReference>